<feature type="domain" description="C2H2-type" evidence="6">
    <location>
        <begin position="267"/>
        <end position="295"/>
    </location>
</feature>
<dbReference type="PANTHER" id="PTHR24408">
    <property type="entry name" value="ZINC FINGER PROTEIN"/>
    <property type="match status" value="1"/>
</dbReference>
<dbReference type="PANTHER" id="PTHR24408:SF58">
    <property type="entry name" value="TRANSCRIPTION FACTOR (TFIIIA), PUTATIVE (AFU_ORTHOLOGUE AFUA_1G05150)-RELATED"/>
    <property type="match status" value="1"/>
</dbReference>
<dbReference type="EMBL" id="CAJQZP010000419">
    <property type="protein sequence ID" value="CAG4960931.1"/>
    <property type="molecule type" value="Genomic_DNA"/>
</dbReference>
<keyword evidence="2" id="KW-0677">Repeat</keyword>
<dbReference type="FunFam" id="3.30.160.60:FF:000110">
    <property type="entry name" value="Zinc finger protein-like"/>
    <property type="match status" value="1"/>
</dbReference>
<dbReference type="InterPro" id="IPR013087">
    <property type="entry name" value="Znf_C2H2_type"/>
</dbReference>
<keyword evidence="8" id="KW-1185">Reference proteome</keyword>
<gene>
    <name evidence="7" type="ORF">PAPOLLO_LOCUS6468</name>
</gene>
<keyword evidence="3 5" id="KW-0863">Zinc-finger</keyword>
<keyword evidence="1" id="KW-0479">Metal-binding</keyword>
<evidence type="ECO:0000256" key="5">
    <source>
        <dbReference type="PROSITE-ProRule" id="PRU00042"/>
    </source>
</evidence>
<dbReference type="GO" id="GO:0043565">
    <property type="term" value="F:sequence-specific DNA binding"/>
    <property type="evidence" value="ECO:0007669"/>
    <property type="project" value="TreeGrafter"/>
</dbReference>
<sequence length="355" mass="42054">MMKKLFPSHEILLDQACKDCTDLILKMYINIHKYEKNKTFLNFIINCIENQLQHINPKNMDKVFIRLDTPEQNKVLEEKQSTTIVNMDENTSFHCNKCDMKFYSQESLKEHKINHKNANDAMICDTCGQKFKTSRSLKAHLKCHIEKKCPYCFKTLKSHSHYNVHIEGHKSGMKRKRNKLYYNCNDCTYRTLNKKTLEAHINKVHLYIRPYVCQTCFKGFYKKSNLTEHLTTHLQITNKICEICGDSFVNQKTLMEHQRLHSDSKPYECDICSKKFVTSGRRSDHIKRTHMDKTEFCIFCDKKFSLKKELNRHVKKTHTNNTQPAGDNFEVNIPNYGFDHTMLPMTTNHIQFYNL</sequence>
<feature type="domain" description="C2H2-type" evidence="6">
    <location>
        <begin position="122"/>
        <end position="149"/>
    </location>
</feature>
<accession>A0A8S3WI12</accession>
<proteinExistence type="predicted"/>
<evidence type="ECO:0000256" key="1">
    <source>
        <dbReference type="ARBA" id="ARBA00022723"/>
    </source>
</evidence>
<evidence type="ECO:0000313" key="7">
    <source>
        <dbReference type="EMBL" id="CAG4960931.1"/>
    </source>
</evidence>
<feature type="domain" description="C2H2-type" evidence="6">
    <location>
        <begin position="211"/>
        <end position="233"/>
    </location>
</feature>
<dbReference type="AlphaFoldDB" id="A0A8S3WI12"/>
<feature type="domain" description="C2H2-type" evidence="6">
    <location>
        <begin position="239"/>
        <end position="266"/>
    </location>
</feature>
<dbReference type="PROSITE" id="PS00028">
    <property type="entry name" value="ZINC_FINGER_C2H2_1"/>
    <property type="match status" value="7"/>
</dbReference>
<dbReference type="GO" id="GO:0005634">
    <property type="term" value="C:nucleus"/>
    <property type="evidence" value="ECO:0007669"/>
    <property type="project" value="TreeGrafter"/>
</dbReference>
<dbReference type="Proteomes" id="UP000691718">
    <property type="component" value="Unassembled WGS sequence"/>
</dbReference>
<dbReference type="PROSITE" id="PS50157">
    <property type="entry name" value="ZINC_FINGER_C2H2_2"/>
    <property type="match status" value="7"/>
</dbReference>
<keyword evidence="4" id="KW-0862">Zinc</keyword>
<dbReference type="OrthoDB" id="8922241at2759"/>
<evidence type="ECO:0000256" key="2">
    <source>
        <dbReference type="ARBA" id="ARBA00022737"/>
    </source>
</evidence>
<dbReference type="SMART" id="SM00355">
    <property type="entry name" value="ZnF_C2H2"/>
    <property type="match status" value="8"/>
</dbReference>
<feature type="domain" description="C2H2-type" evidence="6">
    <location>
        <begin position="295"/>
        <end position="323"/>
    </location>
</feature>
<feature type="domain" description="C2H2-type" evidence="6">
    <location>
        <begin position="182"/>
        <end position="210"/>
    </location>
</feature>
<reference evidence="7" key="1">
    <citation type="submission" date="2021-04" db="EMBL/GenBank/DDBJ databases">
        <authorList>
            <person name="Tunstrom K."/>
        </authorList>
    </citation>
    <scope>NUCLEOTIDE SEQUENCE</scope>
</reference>
<comment type="caution">
    <text evidence="7">The sequence shown here is derived from an EMBL/GenBank/DDBJ whole genome shotgun (WGS) entry which is preliminary data.</text>
</comment>
<evidence type="ECO:0000313" key="8">
    <source>
        <dbReference type="Proteomes" id="UP000691718"/>
    </source>
</evidence>
<dbReference type="GO" id="GO:0000981">
    <property type="term" value="F:DNA-binding transcription factor activity, RNA polymerase II-specific"/>
    <property type="evidence" value="ECO:0007669"/>
    <property type="project" value="TreeGrafter"/>
</dbReference>
<dbReference type="Pfam" id="PF00096">
    <property type="entry name" value="zf-C2H2"/>
    <property type="match status" value="3"/>
</dbReference>
<evidence type="ECO:0000259" key="6">
    <source>
        <dbReference type="PROSITE" id="PS50157"/>
    </source>
</evidence>
<evidence type="ECO:0000256" key="3">
    <source>
        <dbReference type="ARBA" id="ARBA00022771"/>
    </source>
</evidence>
<evidence type="ECO:0000256" key="4">
    <source>
        <dbReference type="ARBA" id="ARBA00022833"/>
    </source>
</evidence>
<name>A0A8S3WI12_PARAO</name>
<dbReference type="GO" id="GO:0008270">
    <property type="term" value="F:zinc ion binding"/>
    <property type="evidence" value="ECO:0007669"/>
    <property type="project" value="UniProtKB-KW"/>
</dbReference>
<organism evidence="7 8">
    <name type="scientific">Parnassius apollo</name>
    <name type="common">Apollo butterfly</name>
    <name type="synonym">Papilio apollo</name>
    <dbReference type="NCBI Taxonomy" id="110799"/>
    <lineage>
        <taxon>Eukaryota</taxon>
        <taxon>Metazoa</taxon>
        <taxon>Ecdysozoa</taxon>
        <taxon>Arthropoda</taxon>
        <taxon>Hexapoda</taxon>
        <taxon>Insecta</taxon>
        <taxon>Pterygota</taxon>
        <taxon>Neoptera</taxon>
        <taxon>Endopterygota</taxon>
        <taxon>Lepidoptera</taxon>
        <taxon>Glossata</taxon>
        <taxon>Ditrysia</taxon>
        <taxon>Papilionoidea</taxon>
        <taxon>Papilionidae</taxon>
        <taxon>Parnassiinae</taxon>
        <taxon>Parnassini</taxon>
        <taxon>Parnassius</taxon>
        <taxon>Parnassius</taxon>
    </lineage>
</organism>
<protein>
    <submittedName>
        <fullName evidence="7">(apollo) hypothetical protein</fullName>
    </submittedName>
</protein>
<feature type="domain" description="C2H2-type" evidence="6">
    <location>
        <begin position="93"/>
        <end position="120"/>
    </location>
</feature>